<keyword evidence="5 6" id="KW-0472">Membrane</keyword>
<evidence type="ECO:0000256" key="1">
    <source>
        <dbReference type="ARBA" id="ARBA00004651"/>
    </source>
</evidence>
<comment type="subcellular location">
    <subcellularLocation>
        <location evidence="1">Cell membrane</location>
        <topology evidence="1">Multi-pass membrane protein</topology>
    </subcellularLocation>
</comment>
<dbReference type="InterPro" id="IPR011701">
    <property type="entry name" value="MFS"/>
</dbReference>
<organism evidence="7 8">
    <name type="scientific">Candidatus Uhrbacteria bacterium GW2011_GWF2_41_16</name>
    <dbReference type="NCBI Taxonomy" id="1618997"/>
    <lineage>
        <taxon>Bacteria</taxon>
        <taxon>Candidatus Uhriibacteriota</taxon>
    </lineage>
</organism>
<evidence type="ECO:0000256" key="5">
    <source>
        <dbReference type="ARBA" id="ARBA00023136"/>
    </source>
</evidence>
<evidence type="ECO:0000256" key="4">
    <source>
        <dbReference type="ARBA" id="ARBA00022989"/>
    </source>
</evidence>
<dbReference type="Pfam" id="PF07690">
    <property type="entry name" value="MFS_1"/>
    <property type="match status" value="1"/>
</dbReference>
<feature type="non-terminal residue" evidence="7">
    <location>
        <position position="227"/>
    </location>
</feature>
<proteinExistence type="predicted"/>
<keyword evidence="4 6" id="KW-1133">Transmembrane helix</keyword>
<keyword evidence="2" id="KW-1003">Cell membrane</keyword>
<protein>
    <submittedName>
        <fullName evidence="7">Arabinose efflux permease family protein</fullName>
    </submittedName>
</protein>
<feature type="transmembrane region" description="Helical" evidence="6">
    <location>
        <begin position="77"/>
        <end position="98"/>
    </location>
</feature>
<dbReference type="Proteomes" id="UP000034746">
    <property type="component" value="Unassembled WGS sequence"/>
</dbReference>
<evidence type="ECO:0000256" key="2">
    <source>
        <dbReference type="ARBA" id="ARBA00022475"/>
    </source>
</evidence>
<keyword evidence="3 6" id="KW-0812">Transmembrane</keyword>
<dbReference type="InterPro" id="IPR036259">
    <property type="entry name" value="MFS_trans_sf"/>
</dbReference>
<dbReference type="PANTHER" id="PTHR23513:SF6">
    <property type="entry name" value="MAJOR FACILITATOR SUPERFAMILY ASSOCIATED DOMAIN-CONTAINING PROTEIN"/>
    <property type="match status" value="1"/>
</dbReference>
<feature type="transmembrane region" description="Helical" evidence="6">
    <location>
        <begin position="43"/>
        <end position="65"/>
    </location>
</feature>
<dbReference type="AlphaFoldDB" id="A0A0G0XJ52"/>
<dbReference type="GO" id="GO:0005886">
    <property type="term" value="C:plasma membrane"/>
    <property type="evidence" value="ECO:0007669"/>
    <property type="project" value="UniProtKB-SubCell"/>
</dbReference>
<feature type="transmembrane region" description="Helical" evidence="6">
    <location>
        <begin position="146"/>
        <end position="167"/>
    </location>
</feature>
<evidence type="ECO:0000313" key="7">
    <source>
        <dbReference type="EMBL" id="KKR96820.1"/>
    </source>
</evidence>
<reference evidence="7 8" key="1">
    <citation type="journal article" date="2015" name="Nature">
        <title>rRNA introns, odd ribosomes, and small enigmatic genomes across a large radiation of phyla.</title>
        <authorList>
            <person name="Brown C.T."/>
            <person name="Hug L.A."/>
            <person name="Thomas B.C."/>
            <person name="Sharon I."/>
            <person name="Castelle C.J."/>
            <person name="Singh A."/>
            <person name="Wilkins M.J."/>
            <person name="Williams K.H."/>
            <person name="Banfield J.F."/>
        </authorList>
    </citation>
    <scope>NUCLEOTIDE SEQUENCE [LARGE SCALE GENOMIC DNA]</scope>
</reference>
<feature type="transmembrane region" description="Helical" evidence="6">
    <location>
        <begin position="173"/>
        <end position="194"/>
    </location>
</feature>
<comment type="caution">
    <text evidence="7">The sequence shown here is derived from an EMBL/GenBank/DDBJ whole genome shotgun (WGS) entry which is preliminary data.</text>
</comment>
<dbReference type="SUPFAM" id="SSF103473">
    <property type="entry name" value="MFS general substrate transporter"/>
    <property type="match status" value="1"/>
</dbReference>
<accession>A0A0G0XJ52</accession>
<gene>
    <name evidence="7" type="ORF">UU48_C0024G0001</name>
</gene>
<dbReference type="Gene3D" id="1.20.1250.20">
    <property type="entry name" value="MFS general substrate transporter like domains"/>
    <property type="match status" value="1"/>
</dbReference>
<feature type="transmembrane region" description="Helical" evidence="6">
    <location>
        <begin position="12"/>
        <end position="31"/>
    </location>
</feature>
<evidence type="ECO:0000256" key="3">
    <source>
        <dbReference type="ARBA" id="ARBA00022692"/>
    </source>
</evidence>
<feature type="transmembrane region" description="Helical" evidence="6">
    <location>
        <begin position="104"/>
        <end position="125"/>
    </location>
</feature>
<dbReference type="PANTHER" id="PTHR23513">
    <property type="entry name" value="INTEGRAL MEMBRANE EFFLUX PROTEIN-RELATED"/>
    <property type="match status" value="1"/>
</dbReference>
<evidence type="ECO:0000313" key="8">
    <source>
        <dbReference type="Proteomes" id="UP000034746"/>
    </source>
</evidence>
<name>A0A0G0XJ52_9BACT</name>
<dbReference type="GO" id="GO:0022857">
    <property type="term" value="F:transmembrane transporter activity"/>
    <property type="evidence" value="ECO:0007669"/>
    <property type="project" value="InterPro"/>
</dbReference>
<dbReference type="EMBL" id="LCAU01000024">
    <property type="protein sequence ID" value="KKR96820.1"/>
    <property type="molecule type" value="Genomic_DNA"/>
</dbReference>
<evidence type="ECO:0000256" key="6">
    <source>
        <dbReference type="SAM" id="Phobius"/>
    </source>
</evidence>
<sequence length="227" mass="24727">MRHLFKDTNLARLGLAAFFMGSTLQFIGLAVPFVVKAMKGSDTAVGGCFLGQMGVYVFFCVMAGLIVDKFNPRKIMLVSSFAEILVVAGFIATVWFGTKSRLCVSPVMILTILMSLMGITTAFFWPVMSGWISTGHEGKELSKRFGFFNISWGLSTIILPVIAGYLVEINYVLPMAAAGVISILCFAAILSSSYTGKSSAHKQNNPEQINTGEIEYGKTAFIWMARV</sequence>